<protein>
    <submittedName>
        <fullName evidence="1">Uncharacterized protein</fullName>
    </submittedName>
</protein>
<organism evidence="1 2">
    <name type="scientific">Aspergillus costaricaensis CBS 115574</name>
    <dbReference type="NCBI Taxonomy" id="1448317"/>
    <lineage>
        <taxon>Eukaryota</taxon>
        <taxon>Fungi</taxon>
        <taxon>Dikarya</taxon>
        <taxon>Ascomycota</taxon>
        <taxon>Pezizomycotina</taxon>
        <taxon>Eurotiomycetes</taxon>
        <taxon>Eurotiomycetidae</taxon>
        <taxon>Eurotiales</taxon>
        <taxon>Aspergillaceae</taxon>
        <taxon>Aspergillus</taxon>
        <taxon>Aspergillus subgen. Circumdati</taxon>
    </lineage>
</organism>
<proteinExistence type="predicted"/>
<sequence length="998" mass="110075">MPSRRSHTKSRKGCLQCKKRHVKCDEETPRCGLCKKRRLDCTYPPSSEADSQHASTPQDMPDVFTGPEGEPQSDRMLEMKLFHHYVTETYITLCQGRLDAHHFQVVVPRIAVSHAFLLDSLLGLSALHLAYLNTHDNRSWLEIALKYQNRACSAFTRVLAEMTPENCAPAFLCSIFIMLCATAYPCVTQDKHTFEPLSHVLEIRQLIAGCAFLFEQLSGMEYRGDLQGWLKYKDDEVDQDGNPYHVQESQIKLRSAIMESLQRVQDKFTSLGGPNQTTYQNTWDILHEAIKRWPFGGPNGGIIAWPINISEDYIALLKSGDWVGRVLFLHYGVGLHLLSDKWFVRDWGRRLIETVLQLEEDIPPIWTETITWTKEATYQPKKSSSQDAEKQPLLETWETPAERSQWTLLHDKRPSASTMFRLAKFTILSTLLLTIITIHLPSVLTSPLEFATSRLDRASKLEDGKRGAVASESAICSRHGTDIINMGGNAADAMVATMLCVGTVGMYHSGIGGGGFMLVKTPEGSFEAIDFRETAPAAAFQDMFENNTKASVSGGLASAVPGELRGLGYLHNKYGSLPWSTVVQPAIQTAREGWSVGHDLVRYMKAAVGDDEDFLSQDSTWALDFAPNGTRLGLGDTITRKRYAATLETIANEGPDAFYSGSIAKTMIDAVQKANGTMTLEDLANYTVAIRNISEIDYRGYRITSTPAPSSGIVALNVLKVLGTYDNLFSPDTLNLSTHRLDEAIRFGYGLRTNLGDPFFLDGMDTYQEMMLADSTIEEIRKNISDQHTQAVSAYNPQGYESLETPGTSHIAAIDHSGLAISAITTINLLFGSKVMVPETGIIMNNEMDDFSIPNSSNSFGYVPSEANFIRPGKRPLSSCTPAIVTHPNGTVFFVAGSAGGSRIITATIQNIIHTVDEGLSAAEALAQPRLHDQLVPNRVTFEYDYDNETVSFMEARGHNVTWVGPGESTAQAIRVLPNGTFDAAGEPRQADSGGFAV</sequence>
<gene>
    <name evidence="1" type="ORF">BO79DRAFT_238250</name>
</gene>
<dbReference type="EMBL" id="KZ824553">
    <property type="protein sequence ID" value="RAK87801.1"/>
    <property type="molecule type" value="Genomic_DNA"/>
</dbReference>
<evidence type="ECO:0000313" key="2">
    <source>
        <dbReference type="Proteomes" id="UP000249748"/>
    </source>
</evidence>
<name>A0ACD1IBY6_9EURO</name>
<dbReference type="Proteomes" id="UP000249748">
    <property type="component" value="Unassembled WGS sequence"/>
</dbReference>
<reference evidence="1" key="1">
    <citation type="submission" date="2018-02" db="EMBL/GenBank/DDBJ databases">
        <title>The genomes of Aspergillus section Nigri reveals drivers in fungal speciation.</title>
        <authorList>
            <consortium name="DOE Joint Genome Institute"/>
            <person name="Vesth T.C."/>
            <person name="Nybo J."/>
            <person name="Theobald S."/>
            <person name="Brandl J."/>
            <person name="Frisvad J.C."/>
            <person name="Nielsen K.F."/>
            <person name="Lyhne E.K."/>
            <person name="Kogle M.E."/>
            <person name="Kuo A."/>
            <person name="Riley R."/>
            <person name="Clum A."/>
            <person name="Nolan M."/>
            <person name="Lipzen A."/>
            <person name="Salamov A."/>
            <person name="Henrissat B."/>
            <person name="Wiebenga A."/>
            <person name="De vries R.P."/>
            <person name="Grigoriev I.V."/>
            <person name="Mortensen U.H."/>
            <person name="Andersen M.R."/>
            <person name="Baker S.E."/>
        </authorList>
    </citation>
    <scope>NUCLEOTIDE SEQUENCE</scope>
    <source>
        <strain evidence="1">CBS 115574</strain>
    </source>
</reference>
<evidence type="ECO:0000313" key="1">
    <source>
        <dbReference type="EMBL" id="RAK87801.1"/>
    </source>
</evidence>
<keyword evidence="2" id="KW-1185">Reference proteome</keyword>
<accession>A0ACD1IBY6</accession>